<dbReference type="PANTHER" id="PTHR30354:SF22">
    <property type="entry name" value="HIGH-AFFINITY GLUCONATE TRANSPORTER"/>
    <property type="match status" value="1"/>
</dbReference>
<organism evidence="8">
    <name type="scientific">marine metagenome</name>
    <dbReference type="NCBI Taxonomy" id="408172"/>
    <lineage>
        <taxon>unclassified sequences</taxon>
        <taxon>metagenomes</taxon>
        <taxon>ecological metagenomes</taxon>
    </lineage>
</organism>
<comment type="subcellular location">
    <subcellularLocation>
        <location evidence="1">Cell membrane</location>
        <topology evidence="1">Multi-pass membrane protein</topology>
    </subcellularLocation>
</comment>
<feature type="transmembrane region" description="Helical" evidence="7">
    <location>
        <begin position="61"/>
        <end position="86"/>
    </location>
</feature>
<feature type="transmembrane region" description="Helical" evidence="7">
    <location>
        <begin position="98"/>
        <end position="116"/>
    </location>
</feature>
<keyword evidence="3" id="KW-1003">Cell membrane</keyword>
<evidence type="ECO:0000256" key="7">
    <source>
        <dbReference type="SAM" id="Phobius"/>
    </source>
</evidence>
<name>A0A382WAI5_9ZZZZ</name>
<feature type="transmembrane region" description="Helical" evidence="7">
    <location>
        <begin position="136"/>
        <end position="155"/>
    </location>
</feature>
<accession>A0A382WAI5</accession>
<feature type="transmembrane region" description="Helical" evidence="7">
    <location>
        <begin position="193"/>
        <end position="213"/>
    </location>
</feature>
<dbReference type="GO" id="GO:0005886">
    <property type="term" value="C:plasma membrane"/>
    <property type="evidence" value="ECO:0007669"/>
    <property type="project" value="UniProtKB-SubCell"/>
</dbReference>
<dbReference type="Pfam" id="PF02447">
    <property type="entry name" value="GntP_permease"/>
    <property type="match status" value="1"/>
</dbReference>
<protein>
    <recommendedName>
        <fullName evidence="9">Gluconate transporter</fullName>
    </recommendedName>
</protein>
<feature type="transmembrane region" description="Helical" evidence="7">
    <location>
        <begin position="12"/>
        <end position="33"/>
    </location>
</feature>
<evidence type="ECO:0000256" key="2">
    <source>
        <dbReference type="ARBA" id="ARBA00022448"/>
    </source>
</evidence>
<evidence type="ECO:0000256" key="5">
    <source>
        <dbReference type="ARBA" id="ARBA00022989"/>
    </source>
</evidence>
<sequence length="279" mass="29058">KHTAAQSVISRVTGAFGKACGSLGILIAMAAIIGKCLLESGGAERIIRSALGLLGEKRAPLAFTGSGFLLGTPVFFDTVFYLMIPLGKALAMRFRENYGLYIMTIVAGATMAHSLVPPTPGPLFVAVQLDVDLGLMILMGLVVGSVACATGYVYAKFVNGHDKWRVPLRDSADLPLAKLEEIAQRDNKSLPPLGLSLLPVLLPIVLIAGNTILQKLIADPPAGLASFLSLVGDKNIALIISAAVALGLLAMQKRGDKQALFDSVQSALASGGVVILITA</sequence>
<evidence type="ECO:0000256" key="1">
    <source>
        <dbReference type="ARBA" id="ARBA00004651"/>
    </source>
</evidence>
<keyword evidence="2" id="KW-0813">Transport</keyword>
<dbReference type="EMBL" id="UINC01158363">
    <property type="protein sequence ID" value="SVD55867.1"/>
    <property type="molecule type" value="Genomic_DNA"/>
</dbReference>
<keyword evidence="6 7" id="KW-0472">Membrane</keyword>
<dbReference type="PANTHER" id="PTHR30354">
    <property type="entry name" value="GNT FAMILY GLUCONATE TRANSPORTER"/>
    <property type="match status" value="1"/>
</dbReference>
<evidence type="ECO:0008006" key="9">
    <source>
        <dbReference type="Google" id="ProtNLM"/>
    </source>
</evidence>
<evidence type="ECO:0000313" key="8">
    <source>
        <dbReference type="EMBL" id="SVD55867.1"/>
    </source>
</evidence>
<keyword evidence="4 7" id="KW-0812">Transmembrane</keyword>
<reference evidence="8" key="1">
    <citation type="submission" date="2018-05" db="EMBL/GenBank/DDBJ databases">
        <authorList>
            <person name="Lanie J.A."/>
            <person name="Ng W.-L."/>
            <person name="Kazmierczak K.M."/>
            <person name="Andrzejewski T.M."/>
            <person name="Davidsen T.M."/>
            <person name="Wayne K.J."/>
            <person name="Tettelin H."/>
            <person name="Glass J.I."/>
            <person name="Rusch D."/>
            <person name="Podicherti R."/>
            <person name="Tsui H.-C.T."/>
            <person name="Winkler M.E."/>
        </authorList>
    </citation>
    <scope>NUCLEOTIDE SEQUENCE</scope>
</reference>
<evidence type="ECO:0000256" key="6">
    <source>
        <dbReference type="ARBA" id="ARBA00023136"/>
    </source>
</evidence>
<dbReference type="InterPro" id="IPR003474">
    <property type="entry name" value="Glcn_transporter"/>
</dbReference>
<dbReference type="AlphaFoldDB" id="A0A382WAI5"/>
<feature type="non-terminal residue" evidence="8">
    <location>
        <position position="279"/>
    </location>
</feature>
<feature type="non-terminal residue" evidence="8">
    <location>
        <position position="1"/>
    </location>
</feature>
<gene>
    <name evidence="8" type="ORF">METZ01_LOCUS408721</name>
</gene>
<evidence type="ECO:0000256" key="4">
    <source>
        <dbReference type="ARBA" id="ARBA00022692"/>
    </source>
</evidence>
<evidence type="ECO:0000256" key="3">
    <source>
        <dbReference type="ARBA" id="ARBA00022475"/>
    </source>
</evidence>
<dbReference type="GO" id="GO:0015128">
    <property type="term" value="F:gluconate transmembrane transporter activity"/>
    <property type="evidence" value="ECO:0007669"/>
    <property type="project" value="InterPro"/>
</dbReference>
<feature type="transmembrane region" description="Helical" evidence="7">
    <location>
        <begin position="225"/>
        <end position="250"/>
    </location>
</feature>
<proteinExistence type="predicted"/>
<keyword evidence="5 7" id="KW-1133">Transmembrane helix</keyword>